<sequence length="102" mass="11905">MFETSGYFEKSSNLSVQNGDFAKGTRMECVAVELVYLPGHFNQVCTTFTLQATLSLISLLQVDLFIFTWIRRIRRFLFTLLVSCWLIRATTNIQFPAKRRWT</sequence>
<dbReference type="EMBL" id="CH445335">
    <property type="protein sequence ID" value="EAT84833.1"/>
    <property type="molecule type" value="Genomic_DNA"/>
</dbReference>
<proteinExistence type="predicted"/>
<organism evidence="1 2">
    <name type="scientific">Phaeosphaeria nodorum (strain SN15 / ATCC MYA-4574 / FGSC 10173)</name>
    <name type="common">Glume blotch fungus</name>
    <name type="synonym">Parastagonospora nodorum</name>
    <dbReference type="NCBI Taxonomy" id="321614"/>
    <lineage>
        <taxon>Eukaryota</taxon>
        <taxon>Fungi</taxon>
        <taxon>Dikarya</taxon>
        <taxon>Ascomycota</taxon>
        <taxon>Pezizomycotina</taxon>
        <taxon>Dothideomycetes</taxon>
        <taxon>Pleosporomycetidae</taxon>
        <taxon>Pleosporales</taxon>
        <taxon>Pleosporineae</taxon>
        <taxon>Phaeosphaeriaceae</taxon>
        <taxon>Parastagonospora</taxon>
    </lineage>
</organism>
<evidence type="ECO:0000313" key="1">
    <source>
        <dbReference type="EMBL" id="EAT84833.1"/>
    </source>
</evidence>
<dbReference type="VEuPathDB" id="FungiDB:JI435_430190"/>
<dbReference type="KEGG" id="pno:SNOG_07367"/>
<dbReference type="AlphaFoldDB" id="Q0ULJ7"/>
<reference evidence="2" key="1">
    <citation type="journal article" date="2007" name="Plant Cell">
        <title>Dothideomycete-plant interactions illuminated by genome sequencing and EST analysis of the wheat pathogen Stagonospora nodorum.</title>
        <authorList>
            <person name="Hane J.K."/>
            <person name="Lowe R.G."/>
            <person name="Solomon P.S."/>
            <person name="Tan K.C."/>
            <person name="Schoch C.L."/>
            <person name="Spatafora J.W."/>
            <person name="Crous P.W."/>
            <person name="Kodira C."/>
            <person name="Birren B.W."/>
            <person name="Galagan J.E."/>
            <person name="Torriani S.F."/>
            <person name="McDonald B.A."/>
            <person name="Oliver R.P."/>
        </authorList>
    </citation>
    <scope>NUCLEOTIDE SEQUENCE [LARGE SCALE GENOMIC DNA]</scope>
    <source>
        <strain evidence="2">SN15 / ATCC MYA-4574 / FGSC 10173</strain>
    </source>
</reference>
<dbReference type="Proteomes" id="UP000001055">
    <property type="component" value="Unassembled WGS sequence"/>
</dbReference>
<dbReference type="GeneID" id="5974598"/>
<dbReference type="RefSeq" id="XP_001797705.1">
    <property type="nucleotide sequence ID" value="XM_001797653.1"/>
</dbReference>
<name>Q0ULJ7_PHANO</name>
<evidence type="ECO:0000313" key="2">
    <source>
        <dbReference type="Proteomes" id="UP000001055"/>
    </source>
</evidence>
<gene>
    <name evidence="1" type="ORF">SNOG_07367</name>
</gene>
<dbReference type="InParanoid" id="Q0ULJ7"/>
<protein>
    <submittedName>
        <fullName evidence="1">Uncharacterized protein</fullName>
    </submittedName>
</protein>
<accession>Q0ULJ7</accession>